<proteinExistence type="inferred from homology"/>
<evidence type="ECO:0000256" key="8">
    <source>
        <dbReference type="ARBA" id="ARBA00023136"/>
    </source>
</evidence>
<dbReference type="PANTHER" id="PTHR43528">
    <property type="entry name" value="ALPHA-KETOGLUTARATE PERMEASE"/>
    <property type="match status" value="1"/>
</dbReference>
<gene>
    <name evidence="11" type="ORF">J2D77_10345</name>
</gene>
<organism evidence="11 12">
    <name type="scientific">Acetobacter garciniae</name>
    <dbReference type="NCBI Taxonomy" id="2817435"/>
    <lineage>
        <taxon>Bacteria</taxon>
        <taxon>Pseudomonadati</taxon>
        <taxon>Pseudomonadota</taxon>
        <taxon>Alphaproteobacteria</taxon>
        <taxon>Acetobacterales</taxon>
        <taxon>Acetobacteraceae</taxon>
        <taxon>Acetobacter</taxon>
    </lineage>
</organism>
<dbReference type="AlphaFoldDB" id="A0A939HJG3"/>
<feature type="transmembrane region" description="Helical" evidence="9">
    <location>
        <begin position="296"/>
        <end position="313"/>
    </location>
</feature>
<keyword evidence="4" id="KW-1003">Cell membrane</keyword>
<dbReference type="PROSITE" id="PS50850">
    <property type="entry name" value="MFS"/>
    <property type="match status" value="1"/>
</dbReference>
<feature type="domain" description="Major facilitator superfamily (MFS) profile" evidence="10">
    <location>
        <begin position="28"/>
        <end position="441"/>
    </location>
</feature>
<protein>
    <submittedName>
        <fullName evidence="11">MFS transporter</fullName>
    </submittedName>
</protein>
<feature type="transmembrane region" description="Helical" evidence="9">
    <location>
        <begin position="390"/>
        <end position="411"/>
    </location>
</feature>
<evidence type="ECO:0000256" key="1">
    <source>
        <dbReference type="ARBA" id="ARBA00004651"/>
    </source>
</evidence>
<evidence type="ECO:0000313" key="11">
    <source>
        <dbReference type="EMBL" id="MBO1325550.1"/>
    </source>
</evidence>
<feature type="transmembrane region" description="Helical" evidence="9">
    <location>
        <begin position="259"/>
        <end position="276"/>
    </location>
</feature>
<evidence type="ECO:0000256" key="2">
    <source>
        <dbReference type="ARBA" id="ARBA00008240"/>
    </source>
</evidence>
<feature type="transmembrane region" description="Helical" evidence="9">
    <location>
        <begin position="417"/>
        <end position="434"/>
    </location>
</feature>
<feature type="transmembrane region" description="Helical" evidence="9">
    <location>
        <begin position="100"/>
        <end position="118"/>
    </location>
</feature>
<keyword evidence="12" id="KW-1185">Reference proteome</keyword>
<feature type="transmembrane region" description="Helical" evidence="9">
    <location>
        <begin position="67"/>
        <end position="88"/>
    </location>
</feature>
<feature type="transmembrane region" description="Helical" evidence="9">
    <location>
        <begin position="349"/>
        <end position="369"/>
    </location>
</feature>
<dbReference type="Pfam" id="PF07690">
    <property type="entry name" value="MFS_1"/>
    <property type="match status" value="1"/>
</dbReference>
<keyword evidence="7 9" id="KW-1133">Transmembrane helix</keyword>
<sequence length="485" mass="51551">MSTPLSTQSSACAQPPSLIINRGEMRRAITAAALGNVVEWYDAAVYLYIAGTLGQVFFAQATKTTQLINAFALFAVAYLARPLGGIVLGPLADRIGRQKVLSLTILLMGGATLGIGLIPLPETIGIFSVILLLLLRLTQGFSTGGEYSGATTFIAEYAPDTRRGFYGAWLEVGTLVGFSLGAGIVAVLMTLLDTHTMQEWGWRIPFLLAAPLSIVGLYFRKSLEDTPAFRALEKRETLAGEGTASGQLGRTFAGQWHQLAKCAGIVITINVGYYLVLTYLPTYLHVELGYDESTGLSVSFMIMVGMIFANPFVGALSDRVGRKTILLAGCFGFFLLSVPSFLMFQAGGVMLVCGVFLLSATFVCFTAVVPSTLPALFSTEVRNGSLAISYNFAVSLFGGTTPLIVTSLIAATGNKLMPAYWMMLAAVVGGLAVWKIRESAGQPLPSSPALVSTTQPAKVSDLALREQAGDHRRGAVAPVAIERNS</sequence>
<feature type="transmembrane region" description="Helical" evidence="9">
    <location>
        <begin position="200"/>
        <end position="219"/>
    </location>
</feature>
<evidence type="ECO:0000256" key="7">
    <source>
        <dbReference type="ARBA" id="ARBA00022989"/>
    </source>
</evidence>
<dbReference type="InterPro" id="IPR020846">
    <property type="entry name" value="MFS_dom"/>
</dbReference>
<feature type="transmembrane region" description="Helical" evidence="9">
    <location>
        <begin position="325"/>
        <end position="343"/>
    </location>
</feature>
<keyword evidence="8 9" id="KW-0472">Membrane</keyword>
<evidence type="ECO:0000256" key="4">
    <source>
        <dbReference type="ARBA" id="ARBA00022475"/>
    </source>
</evidence>
<comment type="caution">
    <text evidence="11">The sequence shown here is derived from an EMBL/GenBank/DDBJ whole genome shotgun (WGS) entry which is preliminary data.</text>
</comment>
<dbReference type="InterPro" id="IPR005829">
    <property type="entry name" value="Sugar_transporter_CS"/>
</dbReference>
<keyword evidence="5 9" id="KW-0812">Transmembrane</keyword>
<evidence type="ECO:0000259" key="10">
    <source>
        <dbReference type="PROSITE" id="PS50850"/>
    </source>
</evidence>
<evidence type="ECO:0000256" key="3">
    <source>
        <dbReference type="ARBA" id="ARBA00022448"/>
    </source>
</evidence>
<comment type="similarity">
    <text evidence="2">Belongs to the major facilitator superfamily. Metabolite:H+ Symporter (MHS) family (TC 2.A.1.6) family.</text>
</comment>
<dbReference type="EMBL" id="JAFVMH010000004">
    <property type="protein sequence ID" value="MBO1325550.1"/>
    <property type="molecule type" value="Genomic_DNA"/>
</dbReference>
<evidence type="ECO:0000256" key="5">
    <source>
        <dbReference type="ARBA" id="ARBA00022692"/>
    </source>
</evidence>
<dbReference type="FunFam" id="1.20.1250.20:FF:000001">
    <property type="entry name" value="Dicarboxylate MFS transporter"/>
    <property type="match status" value="1"/>
</dbReference>
<name>A0A939HJG3_9PROT</name>
<evidence type="ECO:0000256" key="9">
    <source>
        <dbReference type="SAM" id="Phobius"/>
    </source>
</evidence>
<dbReference type="GO" id="GO:0015293">
    <property type="term" value="F:symporter activity"/>
    <property type="evidence" value="ECO:0007669"/>
    <property type="project" value="UniProtKB-KW"/>
</dbReference>
<dbReference type="Proteomes" id="UP000664073">
    <property type="component" value="Unassembled WGS sequence"/>
</dbReference>
<dbReference type="InterPro" id="IPR036259">
    <property type="entry name" value="MFS_trans_sf"/>
</dbReference>
<dbReference type="SUPFAM" id="SSF103473">
    <property type="entry name" value="MFS general substrate transporter"/>
    <property type="match status" value="1"/>
</dbReference>
<reference evidence="11" key="1">
    <citation type="submission" date="2021-03" db="EMBL/GenBank/DDBJ databases">
        <title>The complete genome sequence of Acetobacter sp. TBRC 12339.</title>
        <authorList>
            <person name="Charoenyingcharoen P."/>
            <person name="Yukphan P."/>
        </authorList>
    </citation>
    <scope>NUCLEOTIDE SEQUENCE</scope>
    <source>
        <strain evidence="11">TBRC 12339</strain>
    </source>
</reference>
<dbReference type="Gene3D" id="1.20.1250.20">
    <property type="entry name" value="MFS general substrate transporter like domains"/>
    <property type="match status" value="2"/>
</dbReference>
<dbReference type="InterPro" id="IPR051084">
    <property type="entry name" value="H+-coupled_symporters"/>
</dbReference>
<dbReference type="PANTHER" id="PTHR43528:SF1">
    <property type="entry name" value="ALPHA-KETOGLUTARATE PERMEASE"/>
    <property type="match status" value="1"/>
</dbReference>
<keyword evidence="6" id="KW-0769">Symport</keyword>
<dbReference type="RefSeq" id="WP_207846202.1">
    <property type="nucleotide sequence ID" value="NZ_JAFVMH010000004.1"/>
</dbReference>
<comment type="subcellular location">
    <subcellularLocation>
        <location evidence="1">Cell membrane</location>
        <topology evidence="1">Multi-pass membrane protein</topology>
    </subcellularLocation>
</comment>
<dbReference type="InterPro" id="IPR011701">
    <property type="entry name" value="MFS"/>
</dbReference>
<accession>A0A939HJG3</accession>
<keyword evidence="3" id="KW-0813">Transport</keyword>
<feature type="transmembrane region" description="Helical" evidence="9">
    <location>
        <begin position="165"/>
        <end position="188"/>
    </location>
</feature>
<dbReference type="PROSITE" id="PS00216">
    <property type="entry name" value="SUGAR_TRANSPORT_1"/>
    <property type="match status" value="1"/>
</dbReference>
<evidence type="ECO:0000256" key="6">
    <source>
        <dbReference type="ARBA" id="ARBA00022847"/>
    </source>
</evidence>
<dbReference type="GO" id="GO:0005886">
    <property type="term" value="C:plasma membrane"/>
    <property type="evidence" value="ECO:0007669"/>
    <property type="project" value="UniProtKB-SubCell"/>
</dbReference>
<evidence type="ECO:0000313" key="12">
    <source>
        <dbReference type="Proteomes" id="UP000664073"/>
    </source>
</evidence>